<gene>
    <name evidence="1" type="ORF">S12H4_49247</name>
</gene>
<organism evidence="1">
    <name type="scientific">marine sediment metagenome</name>
    <dbReference type="NCBI Taxonomy" id="412755"/>
    <lineage>
        <taxon>unclassified sequences</taxon>
        <taxon>metagenomes</taxon>
        <taxon>ecological metagenomes</taxon>
    </lineage>
</organism>
<reference evidence="1" key="1">
    <citation type="journal article" date="2014" name="Front. Microbiol.">
        <title>High frequency of phylogenetically diverse reductive dehalogenase-homologous genes in deep subseafloor sedimentary metagenomes.</title>
        <authorList>
            <person name="Kawai M."/>
            <person name="Futagami T."/>
            <person name="Toyoda A."/>
            <person name="Takaki Y."/>
            <person name="Nishi S."/>
            <person name="Hori S."/>
            <person name="Arai W."/>
            <person name="Tsubouchi T."/>
            <person name="Morono Y."/>
            <person name="Uchiyama I."/>
            <person name="Ito T."/>
            <person name="Fujiyama A."/>
            <person name="Inagaki F."/>
            <person name="Takami H."/>
        </authorList>
    </citation>
    <scope>NUCLEOTIDE SEQUENCE</scope>
    <source>
        <strain evidence="1">Expedition CK06-06</strain>
    </source>
</reference>
<sequence>AKEGEKALIEVQTLSKNLNEVSQKVNEKIDGLGDVIDATKKMTAGLSEATWFLVTKVIRPGSKLLPFLFPIIRLGWRQFKKNKKEDKHGQ</sequence>
<dbReference type="EMBL" id="BARW01030877">
    <property type="protein sequence ID" value="GAJ10649.1"/>
    <property type="molecule type" value="Genomic_DNA"/>
</dbReference>
<name>X1TZG5_9ZZZZ</name>
<dbReference type="AlphaFoldDB" id="X1TZG5"/>
<protein>
    <submittedName>
        <fullName evidence="1">Uncharacterized protein</fullName>
    </submittedName>
</protein>
<comment type="caution">
    <text evidence="1">The sequence shown here is derived from an EMBL/GenBank/DDBJ whole genome shotgun (WGS) entry which is preliminary data.</text>
</comment>
<feature type="non-terminal residue" evidence="1">
    <location>
        <position position="1"/>
    </location>
</feature>
<accession>X1TZG5</accession>
<proteinExistence type="predicted"/>
<evidence type="ECO:0000313" key="1">
    <source>
        <dbReference type="EMBL" id="GAJ10649.1"/>
    </source>
</evidence>